<gene>
    <name evidence="1" type="ORF">DUNSADRAFT_14855</name>
</gene>
<evidence type="ECO:0000313" key="1">
    <source>
        <dbReference type="EMBL" id="KAF5840999.1"/>
    </source>
</evidence>
<name>A0ABQ7H2B5_DUNSA</name>
<protein>
    <submittedName>
        <fullName evidence="1">Uncharacterized protein</fullName>
    </submittedName>
</protein>
<feature type="non-terminal residue" evidence="1">
    <location>
        <position position="1"/>
    </location>
</feature>
<evidence type="ECO:0000313" key="2">
    <source>
        <dbReference type="Proteomes" id="UP000815325"/>
    </source>
</evidence>
<dbReference type="EMBL" id="MU069498">
    <property type="protein sequence ID" value="KAF5840999.1"/>
    <property type="molecule type" value="Genomic_DNA"/>
</dbReference>
<accession>A0ABQ7H2B5</accession>
<comment type="caution">
    <text evidence="1">The sequence shown here is derived from an EMBL/GenBank/DDBJ whole genome shotgun (WGS) entry which is preliminary data.</text>
</comment>
<organism evidence="1 2">
    <name type="scientific">Dunaliella salina</name>
    <name type="common">Green alga</name>
    <name type="synonym">Protococcus salinus</name>
    <dbReference type="NCBI Taxonomy" id="3046"/>
    <lineage>
        <taxon>Eukaryota</taxon>
        <taxon>Viridiplantae</taxon>
        <taxon>Chlorophyta</taxon>
        <taxon>core chlorophytes</taxon>
        <taxon>Chlorophyceae</taxon>
        <taxon>CS clade</taxon>
        <taxon>Chlamydomonadales</taxon>
        <taxon>Dunaliellaceae</taxon>
        <taxon>Dunaliella</taxon>
    </lineage>
</organism>
<sequence>GIKVEVNLKDDGKPFECDFDDLLLEEEQLQNPGNHAYPWKAKDKVCPIHMASSSRCKESLELLLRLGAVVRT</sequence>
<keyword evidence="2" id="KW-1185">Reference proteome</keyword>
<dbReference type="Proteomes" id="UP000815325">
    <property type="component" value="Unassembled WGS sequence"/>
</dbReference>
<proteinExistence type="predicted"/>
<reference evidence="1" key="1">
    <citation type="submission" date="2017-08" db="EMBL/GenBank/DDBJ databases">
        <authorList>
            <person name="Polle J.E."/>
            <person name="Barry K."/>
            <person name="Cushman J."/>
            <person name="Schmutz J."/>
            <person name="Tran D."/>
            <person name="Hathwaick L.T."/>
            <person name="Yim W.C."/>
            <person name="Jenkins J."/>
            <person name="Mckie-Krisberg Z.M."/>
            <person name="Prochnik S."/>
            <person name="Lindquist E."/>
            <person name="Dockter R.B."/>
            <person name="Adam C."/>
            <person name="Molina H."/>
            <person name="Bunkerborg J."/>
            <person name="Jin E."/>
            <person name="Buchheim M."/>
            <person name="Magnuson J."/>
        </authorList>
    </citation>
    <scope>NUCLEOTIDE SEQUENCE</scope>
    <source>
        <strain evidence="1">CCAP 19/18</strain>
    </source>
</reference>